<protein>
    <submittedName>
        <fullName evidence="2">Uncharacterized protein</fullName>
    </submittedName>
</protein>
<reference evidence="2" key="1">
    <citation type="journal article" date="2023" name="Insect Mol. Biol.">
        <title>Genome sequencing provides insights into the evolution of gene families encoding plant cell wall-degrading enzymes in longhorned beetles.</title>
        <authorList>
            <person name="Shin N.R."/>
            <person name="Okamura Y."/>
            <person name="Kirsch R."/>
            <person name="Pauchet Y."/>
        </authorList>
    </citation>
    <scope>NUCLEOTIDE SEQUENCE</scope>
    <source>
        <strain evidence="2">MMC_N1</strain>
    </source>
</reference>
<evidence type="ECO:0000313" key="2">
    <source>
        <dbReference type="EMBL" id="KAJ8966596.1"/>
    </source>
</evidence>
<feature type="region of interest" description="Disordered" evidence="1">
    <location>
        <begin position="101"/>
        <end position="123"/>
    </location>
</feature>
<gene>
    <name evidence="2" type="ORF">NQ317_015427</name>
</gene>
<feature type="compositionally biased region" description="Polar residues" evidence="1">
    <location>
        <begin position="106"/>
        <end position="123"/>
    </location>
</feature>
<accession>A0ABQ9IV66</accession>
<dbReference type="EMBL" id="JAPWTJ010002331">
    <property type="protein sequence ID" value="KAJ8966596.1"/>
    <property type="molecule type" value="Genomic_DNA"/>
</dbReference>
<evidence type="ECO:0000256" key="1">
    <source>
        <dbReference type="SAM" id="MobiDB-lite"/>
    </source>
</evidence>
<evidence type="ECO:0000313" key="3">
    <source>
        <dbReference type="Proteomes" id="UP001162164"/>
    </source>
</evidence>
<comment type="caution">
    <text evidence="2">The sequence shown here is derived from an EMBL/GenBank/DDBJ whole genome shotgun (WGS) entry which is preliminary data.</text>
</comment>
<sequence>MSLAYVFTSPFVQLSSLNHYLVQKPVNYIDVDRKFYFKGVGAQPNPFMNRTRTEDSHLRFTESRMTVETELPTFSSKNYQCQCTVQSMVHRRVMDQVVIGTKELSDSPNGNYRSDSPDSQSLGNVIDLTSRKAPIYRKSVKRREKTETTKCQETNIRVHLHSSQKRSATVRRMRISRKAFTDANSMTADRQKNPADSKEIFLILVINMHICVCLVDQLLFPMKGYRFWELDNLKILGYLFLKIDNHLTR</sequence>
<name>A0ABQ9IV66_9CUCU</name>
<organism evidence="2 3">
    <name type="scientific">Molorchus minor</name>
    <dbReference type="NCBI Taxonomy" id="1323400"/>
    <lineage>
        <taxon>Eukaryota</taxon>
        <taxon>Metazoa</taxon>
        <taxon>Ecdysozoa</taxon>
        <taxon>Arthropoda</taxon>
        <taxon>Hexapoda</taxon>
        <taxon>Insecta</taxon>
        <taxon>Pterygota</taxon>
        <taxon>Neoptera</taxon>
        <taxon>Endopterygota</taxon>
        <taxon>Coleoptera</taxon>
        <taxon>Polyphaga</taxon>
        <taxon>Cucujiformia</taxon>
        <taxon>Chrysomeloidea</taxon>
        <taxon>Cerambycidae</taxon>
        <taxon>Lamiinae</taxon>
        <taxon>Monochamini</taxon>
        <taxon>Molorchus</taxon>
    </lineage>
</organism>
<dbReference type="Proteomes" id="UP001162164">
    <property type="component" value="Unassembled WGS sequence"/>
</dbReference>
<keyword evidence="3" id="KW-1185">Reference proteome</keyword>
<proteinExistence type="predicted"/>